<evidence type="ECO:0000313" key="6">
    <source>
        <dbReference type="Proteomes" id="UP000248021"/>
    </source>
</evidence>
<dbReference type="Pfam" id="PF07729">
    <property type="entry name" value="FCD"/>
    <property type="match status" value="1"/>
</dbReference>
<keyword evidence="1" id="KW-0805">Transcription regulation</keyword>
<dbReference type="InterPro" id="IPR008920">
    <property type="entry name" value="TF_FadR/GntR_C"/>
</dbReference>
<evidence type="ECO:0000256" key="2">
    <source>
        <dbReference type="ARBA" id="ARBA00023125"/>
    </source>
</evidence>
<dbReference type="PROSITE" id="PS50949">
    <property type="entry name" value="HTH_GNTR"/>
    <property type="match status" value="1"/>
</dbReference>
<accession>A0A2V3UJ44</accession>
<keyword evidence="6" id="KW-1185">Reference proteome</keyword>
<evidence type="ECO:0000256" key="3">
    <source>
        <dbReference type="ARBA" id="ARBA00023163"/>
    </source>
</evidence>
<dbReference type="OrthoDB" id="9815654at2"/>
<dbReference type="Gene3D" id="1.20.120.530">
    <property type="entry name" value="GntR ligand-binding domain-like"/>
    <property type="match status" value="1"/>
</dbReference>
<evidence type="ECO:0000259" key="4">
    <source>
        <dbReference type="PROSITE" id="PS50949"/>
    </source>
</evidence>
<dbReference type="Proteomes" id="UP000248021">
    <property type="component" value="Unassembled WGS sequence"/>
</dbReference>
<dbReference type="PANTHER" id="PTHR43537:SF39">
    <property type="entry name" value="HTH-TYPE TRANSCRIPTIONAL REGULATOR MCBR"/>
    <property type="match status" value="1"/>
</dbReference>
<protein>
    <submittedName>
        <fullName evidence="5">GntR family transcriptional regulator</fullName>
    </submittedName>
</protein>
<comment type="caution">
    <text evidence="5">The sequence shown here is derived from an EMBL/GenBank/DDBJ whole genome shotgun (WGS) entry which is preliminary data.</text>
</comment>
<dbReference type="SMART" id="SM00895">
    <property type="entry name" value="FCD"/>
    <property type="match status" value="1"/>
</dbReference>
<organism evidence="5 6">
    <name type="scientific">Chelatococcus asaccharovorans</name>
    <dbReference type="NCBI Taxonomy" id="28210"/>
    <lineage>
        <taxon>Bacteria</taxon>
        <taxon>Pseudomonadati</taxon>
        <taxon>Pseudomonadota</taxon>
        <taxon>Alphaproteobacteria</taxon>
        <taxon>Hyphomicrobiales</taxon>
        <taxon>Chelatococcaceae</taxon>
        <taxon>Chelatococcus</taxon>
    </lineage>
</organism>
<evidence type="ECO:0000256" key="1">
    <source>
        <dbReference type="ARBA" id="ARBA00023015"/>
    </source>
</evidence>
<dbReference type="InterPro" id="IPR036390">
    <property type="entry name" value="WH_DNA-bd_sf"/>
</dbReference>
<reference evidence="5 6" key="1">
    <citation type="submission" date="2018-05" db="EMBL/GenBank/DDBJ databases">
        <title>Genomic Encyclopedia of Type Strains, Phase IV (KMG-IV): sequencing the most valuable type-strain genomes for metagenomic binning, comparative biology and taxonomic classification.</title>
        <authorList>
            <person name="Goeker M."/>
        </authorList>
    </citation>
    <scope>NUCLEOTIDE SEQUENCE [LARGE SCALE GENOMIC DNA]</scope>
    <source>
        <strain evidence="5 6">DSM 6462</strain>
    </source>
</reference>
<dbReference type="PANTHER" id="PTHR43537">
    <property type="entry name" value="TRANSCRIPTIONAL REGULATOR, GNTR FAMILY"/>
    <property type="match status" value="1"/>
</dbReference>
<dbReference type="GO" id="GO:0003677">
    <property type="term" value="F:DNA binding"/>
    <property type="evidence" value="ECO:0007669"/>
    <property type="project" value="UniProtKB-KW"/>
</dbReference>
<dbReference type="EMBL" id="QJJK01000001">
    <property type="protein sequence ID" value="PXW65043.1"/>
    <property type="molecule type" value="Genomic_DNA"/>
</dbReference>
<keyword evidence="3" id="KW-0804">Transcription</keyword>
<dbReference type="Pfam" id="PF00392">
    <property type="entry name" value="GntR"/>
    <property type="match status" value="1"/>
</dbReference>
<proteinExistence type="predicted"/>
<keyword evidence="2" id="KW-0238">DNA-binding</keyword>
<dbReference type="SUPFAM" id="SSF48008">
    <property type="entry name" value="GntR ligand-binding domain-like"/>
    <property type="match status" value="1"/>
</dbReference>
<gene>
    <name evidence="5" type="ORF">C7450_101804</name>
</gene>
<dbReference type="GO" id="GO:0003700">
    <property type="term" value="F:DNA-binding transcription factor activity"/>
    <property type="evidence" value="ECO:0007669"/>
    <property type="project" value="InterPro"/>
</dbReference>
<dbReference type="AlphaFoldDB" id="A0A2V3UJ44"/>
<dbReference type="RefSeq" id="WP_110373050.1">
    <property type="nucleotide sequence ID" value="NZ_JAHBRY010000001.1"/>
</dbReference>
<sequence length="240" mass="26645">MAIDFLEPVSSRSTIQDGVYRQLRHALMSGHFEPGQTLTIAVLAETFRTSHMPVREALRRLTAENALVVVASGSAKVPTVSLAGLNDLCLTRISLETLAVKLAAARSTAEDRRRFTALMLEHEDAAAERNLARMLAQNQEFHFAIYDSCGSAVVVQFIQTLWLRFGPYMRMLSNYIEPLLITGSYTPSSHHRHLVAAIEAGDARAAAKAVKGDIETTQDLLRRLCREEVGNSTPKRKKKR</sequence>
<dbReference type="SUPFAM" id="SSF46785">
    <property type="entry name" value="Winged helix' DNA-binding domain"/>
    <property type="match status" value="1"/>
</dbReference>
<name>A0A2V3UJ44_9HYPH</name>
<dbReference type="InterPro" id="IPR000524">
    <property type="entry name" value="Tscrpt_reg_HTH_GntR"/>
</dbReference>
<dbReference type="InterPro" id="IPR011711">
    <property type="entry name" value="GntR_C"/>
</dbReference>
<evidence type="ECO:0000313" key="5">
    <source>
        <dbReference type="EMBL" id="PXW65043.1"/>
    </source>
</evidence>
<dbReference type="InterPro" id="IPR036388">
    <property type="entry name" value="WH-like_DNA-bd_sf"/>
</dbReference>
<dbReference type="Gene3D" id="1.10.10.10">
    <property type="entry name" value="Winged helix-like DNA-binding domain superfamily/Winged helix DNA-binding domain"/>
    <property type="match status" value="1"/>
</dbReference>
<feature type="domain" description="HTH gntR-type" evidence="4">
    <location>
        <begin position="13"/>
        <end position="80"/>
    </location>
</feature>
<dbReference type="SMART" id="SM00345">
    <property type="entry name" value="HTH_GNTR"/>
    <property type="match status" value="1"/>
</dbReference>